<proteinExistence type="predicted"/>
<dbReference type="Proteomes" id="UP000245119">
    <property type="component" value="Linkage Group LG4"/>
</dbReference>
<reference evidence="2 3" key="1">
    <citation type="submission" date="2018-04" db="EMBL/GenBank/DDBJ databases">
        <title>The genome of golden apple snail Pomacea canaliculata provides insight into stress tolerance and invasive adaptation.</title>
        <authorList>
            <person name="Liu C."/>
            <person name="Liu B."/>
            <person name="Ren Y."/>
            <person name="Zhang Y."/>
            <person name="Wang H."/>
            <person name="Li S."/>
            <person name="Jiang F."/>
            <person name="Yin L."/>
            <person name="Zhang G."/>
            <person name="Qian W."/>
            <person name="Fan W."/>
        </authorList>
    </citation>
    <scope>NUCLEOTIDE SEQUENCE [LARGE SCALE GENOMIC DNA]</scope>
    <source>
        <strain evidence="2">SZHN2017</strain>
        <tissue evidence="2">Muscle</tissue>
    </source>
</reference>
<dbReference type="AlphaFoldDB" id="A0A2T7PH83"/>
<feature type="region of interest" description="Disordered" evidence="1">
    <location>
        <begin position="67"/>
        <end position="94"/>
    </location>
</feature>
<keyword evidence="3" id="KW-1185">Reference proteome</keyword>
<evidence type="ECO:0000313" key="3">
    <source>
        <dbReference type="Proteomes" id="UP000245119"/>
    </source>
</evidence>
<evidence type="ECO:0000313" key="2">
    <source>
        <dbReference type="EMBL" id="PVD32750.1"/>
    </source>
</evidence>
<protein>
    <submittedName>
        <fullName evidence="2">Uncharacterized protein</fullName>
    </submittedName>
</protein>
<organism evidence="2 3">
    <name type="scientific">Pomacea canaliculata</name>
    <name type="common">Golden apple snail</name>
    <dbReference type="NCBI Taxonomy" id="400727"/>
    <lineage>
        <taxon>Eukaryota</taxon>
        <taxon>Metazoa</taxon>
        <taxon>Spiralia</taxon>
        <taxon>Lophotrochozoa</taxon>
        <taxon>Mollusca</taxon>
        <taxon>Gastropoda</taxon>
        <taxon>Caenogastropoda</taxon>
        <taxon>Architaenioglossa</taxon>
        <taxon>Ampullarioidea</taxon>
        <taxon>Ampullariidae</taxon>
        <taxon>Pomacea</taxon>
    </lineage>
</organism>
<evidence type="ECO:0000256" key="1">
    <source>
        <dbReference type="SAM" id="MobiDB-lite"/>
    </source>
</evidence>
<name>A0A2T7PH83_POMCA</name>
<feature type="compositionally biased region" description="Low complexity" evidence="1">
    <location>
        <begin position="70"/>
        <end position="84"/>
    </location>
</feature>
<gene>
    <name evidence="2" type="ORF">C0Q70_08196</name>
</gene>
<accession>A0A2T7PH83</accession>
<dbReference type="EMBL" id="PZQS01000004">
    <property type="protein sequence ID" value="PVD32750.1"/>
    <property type="molecule type" value="Genomic_DNA"/>
</dbReference>
<sequence>MKLAVICQASDSSRTAAPPGDDVSGRRWGRAAGRATLNVDLPPYRAKLKLLLLWACPAFSFSLYHPSPQLSSRTPPNRLLLPNPGLDSRPCHPG</sequence>
<comment type="caution">
    <text evidence="2">The sequence shown here is derived from an EMBL/GenBank/DDBJ whole genome shotgun (WGS) entry which is preliminary data.</text>
</comment>